<accession>A0A9P4NI52</accession>
<evidence type="ECO:0000313" key="5">
    <source>
        <dbReference type="Proteomes" id="UP000800235"/>
    </source>
</evidence>
<evidence type="ECO:0000259" key="3">
    <source>
        <dbReference type="Pfam" id="PF12697"/>
    </source>
</evidence>
<protein>
    <submittedName>
        <fullName evidence="4">Alpha/beta-hydrolase</fullName>
    </submittedName>
</protein>
<dbReference type="Pfam" id="PF12697">
    <property type="entry name" value="Abhydrolase_6"/>
    <property type="match status" value="1"/>
</dbReference>
<proteinExistence type="inferred from homology"/>
<dbReference type="PRINTS" id="PR00412">
    <property type="entry name" value="EPOXHYDRLASE"/>
</dbReference>
<dbReference type="AlphaFoldDB" id="A0A9P4NI52"/>
<reference evidence="4" key="1">
    <citation type="journal article" date="2020" name="Stud. Mycol.">
        <title>101 Dothideomycetes genomes: a test case for predicting lifestyles and emergence of pathogens.</title>
        <authorList>
            <person name="Haridas S."/>
            <person name="Albert R."/>
            <person name="Binder M."/>
            <person name="Bloem J."/>
            <person name="Labutti K."/>
            <person name="Salamov A."/>
            <person name="Andreopoulos B."/>
            <person name="Baker S."/>
            <person name="Barry K."/>
            <person name="Bills G."/>
            <person name="Bluhm B."/>
            <person name="Cannon C."/>
            <person name="Castanera R."/>
            <person name="Culley D."/>
            <person name="Daum C."/>
            <person name="Ezra D."/>
            <person name="Gonzalez J."/>
            <person name="Henrissat B."/>
            <person name="Kuo A."/>
            <person name="Liang C."/>
            <person name="Lipzen A."/>
            <person name="Lutzoni F."/>
            <person name="Magnuson J."/>
            <person name="Mondo S."/>
            <person name="Nolan M."/>
            <person name="Ohm R."/>
            <person name="Pangilinan J."/>
            <person name="Park H.-J."/>
            <person name="Ramirez L."/>
            <person name="Alfaro M."/>
            <person name="Sun H."/>
            <person name="Tritt A."/>
            <person name="Yoshinaga Y."/>
            <person name="Zwiers L.-H."/>
            <person name="Turgeon B."/>
            <person name="Goodwin S."/>
            <person name="Spatafora J."/>
            <person name="Crous P."/>
            <person name="Grigoriev I."/>
        </authorList>
    </citation>
    <scope>NUCLEOTIDE SEQUENCE</scope>
    <source>
        <strain evidence="4">CBS 130266</strain>
    </source>
</reference>
<sequence length="328" mass="35678">MAAIQDAKFKELGLPKSISEVGKLNVYHRHLDKTSSTSPLLILIHGYPQSAYEWRLVIPLLPADVPIFCPDLPGYGLSAALSEHTKLDHGIAILKAVRSSVPGTDVIPLVLVGHNRGTRIAHRLQVSSSAGEPQIKDLNLKFIGIALLDILPTTLMWSLGADAKTQVGSFHWAFLANVELATEMLKAYGGGKWAQQMIMRWAGSNERRLGKLKSGDALEVYGSFFDNESVLHASCKDYEAGAGLDVKAQVDDQESGRQIDVPVLLLYGKEYLGAKPNVTVSNAWADWVKDQSLITEVGLGNGAGHFVAEEAAEETTDALLKWIEEIRG</sequence>
<comment type="similarity">
    <text evidence="2">Belongs to the AB hydrolase superfamily. Epoxide hydrolase family.</text>
</comment>
<dbReference type="InterPro" id="IPR029058">
    <property type="entry name" value="AB_hydrolase_fold"/>
</dbReference>
<dbReference type="Proteomes" id="UP000800235">
    <property type="component" value="Unassembled WGS sequence"/>
</dbReference>
<dbReference type="GO" id="GO:0016787">
    <property type="term" value="F:hydrolase activity"/>
    <property type="evidence" value="ECO:0007669"/>
    <property type="project" value="UniProtKB-KW"/>
</dbReference>
<comment type="caution">
    <text evidence="4">The sequence shown here is derived from an EMBL/GenBank/DDBJ whole genome shotgun (WGS) entry which is preliminary data.</text>
</comment>
<keyword evidence="1" id="KW-0378">Hydrolase</keyword>
<organism evidence="4 5">
    <name type="scientific">Tothia fuscella</name>
    <dbReference type="NCBI Taxonomy" id="1048955"/>
    <lineage>
        <taxon>Eukaryota</taxon>
        <taxon>Fungi</taxon>
        <taxon>Dikarya</taxon>
        <taxon>Ascomycota</taxon>
        <taxon>Pezizomycotina</taxon>
        <taxon>Dothideomycetes</taxon>
        <taxon>Pleosporomycetidae</taxon>
        <taxon>Venturiales</taxon>
        <taxon>Cylindrosympodiaceae</taxon>
        <taxon>Tothia</taxon>
    </lineage>
</organism>
<evidence type="ECO:0000256" key="2">
    <source>
        <dbReference type="ARBA" id="ARBA00038334"/>
    </source>
</evidence>
<dbReference type="SUPFAM" id="SSF53474">
    <property type="entry name" value="alpha/beta-Hydrolases"/>
    <property type="match status" value="1"/>
</dbReference>
<name>A0A9P4NI52_9PEZI</name>
<dbReference type="InterPro" id="IPR000639">
    <property type="entry name" value="Epox_hydrolase-like"/>
</dbReference>
<dbReference type="EMBL" id="MU007087">
    <property type="protein sequence ID" value="KAF2422853.1"/>
    <property type="molecule type" value="Genomic_DNA"/>
</dbReference>
<evidence type="ECO:0000313" key="4">
    <source>
        <dbReference type="EMBL" id="KAF2422853.1"/>
    </source>
</evidence>
<dbReference type="Gene3D" id="3.40.50.1820">
    <property type="entry name" value="alpha/beta hydrolase"/>
    <property type="match status" value="1"/>
</dbReference>
<gene>
    <name evidence="4" type="ORF">EJ08DRAFT_640591</name>
</gene>
<dbReference type="InterPro" id="IPR000073">
    <property type="entry name" value="AB_hydrolase_1"/>
</dbReference>
<dbReference type="PANTHER" id="PTHR43329">
    <property type="entry name" value="EPOXIDE HYDROLASE"/>
    <property type="match status" value="1"/>
</dbReference>
<evidence type="ECO:0000256" key="1">
    <source>
        <dbReference type="ARBA" id="ARBA00022801"/>
    </source>
</evidence>
<feature type="domain" description="AB hydrolase-1" evidence="3">
    <location>
        <begin position="41"/>
        <end position="317"/>
    </location>
</feature>
<dbReference type="OrthoDB" id="408373at2759"/>
<keyword evidence="5" id="KW-1185">Reference proteome</keyword>